<dbReference type="AlphaFoldDB" id="A0AA97AIB1"/>
<dbReference type="EMBL" id="CP053586">
    <property type="protein sequence ID" value="WNZ25379.1"/>
    <property type="molecule type" value="Genomic_DNA"/>
</dbReference>
<sequence length="61" mass="6926">MNKAKLLGVKPMVNPLPQITTVPTDTWIAADWEDFLTFANDPTLVNGRFYYNQGYMGIEMS</sequence>
<protein>
    <submittedName>
        <fullName evidence="1">Uncharacterized protein</fullName>
    </submittedName>
</protein>
<proteinExistence type="predicted"/>
<accession>A0AA97AIB1</accession>
<organism evidence="1">
    <name type="scientific">Leptolyngbya sp. NK1-12</name>
    <dbReference type="NCBI Taxonomy" id="2547451"/>
    <lineage>
        <taxon>Bacteria</taxon>
        <taxon>Bacillati</taxon>
        <taxon>Cyanobacteriota</taxon>
        <taxon>Cyanophyceae</taxon>
        <taxon>Leptolyngbyales</taxon>
        <taxon>Leptolyngbyaceae</taxon>
        <taxon>Leptolyngbya group</taxon>
        <taxon>Leptolyngbya</taxon>
    </lineage>
</organism>
<dbReference type="RefSeq" id="WP_316431521.1">
    <property type="nucleotide sequence ID" value="NZ_CP053586.1"/>
</dbReference>
<evidence type="ECO:0000313" key="1">
    <source>
        <dbReference type="EMBL" id="WNZ25379.1"/>
    </source>
</evidence>
<reference evidence="1" key="1">
    <citation type="submission" date="2020-05" db="EMBL/GenBank/DDBJ databases">
        <authorList>
            <person name="Zhu T."/>
            <person name="Keshari N."/>
            <person name="Lu X."/>
        </authorList>
    </citation>
    <scope>NUCLEOTIDE SEQUENCE</scope>
    <source>
        <strain evidence="1">NK1-12</strain>
    </source>
</reference>
<name>A0AA97AIB1_9CYAN</name>
<gene>
    <name evidence="1" type="ORF">HJG54_22680</name>
</gene>